<evidence type="ECO:0000256" key="1">
    <source>
        <dbReference type="ARBA" id="ARBA00004173"/>
    </source>
</evidence>
<evidence type="ECO:0000313" key="7">
    <source>
        <dbReference type="EMBL" id="KAK8862350.1"/>
    </source>
</evidence>
<evidence type="ECO:0000256" key="3">
    <source>
        <dbReference type="ARBA" id="ARBA00023128"/>
    </source>
</evidence>
<proteinExistence type="predicted"/>
<evidence type="ECO:0000313" key="8">
    <source>
        <dbReference type="Proteomes" id="UP001390339"/>
    </source>
</evidence>
<keyword evidence="4" id="KW-0687">Ribonucleoprotein</keyword>
<comment type="subcellular location">
    <subcellularLocation>
        <location evidence="1">Mitochondrion</location>
    </subcellularLocation>
</comment>
<dbReference type="PANTHER" id="PTHR13274:SF2">
    <property type="entry name" value="SMALL RIBOSOMAL SUBUNIT PROTEIN MS25"/>
    <property type="match status" value="1"/>
</dbReference>
<dbReference type="InterPro" id="IPR036249">
    <property type="entry name" value="Thioredoxin-like_sf"/>
</dbReference>
<evidence type="ECO:0000256" key="4">
    <source>
        <dbReference type="ARBA" id="ARBA00023274"/>
    </source>
</evidence>
<name>A0ABR2IG39_9PEZI</name>
<dbReference type="InterPro" id="IPR040049">
    <property type="entry name" value="Ribosomal_mS25/mL61"/>
</dbReference>
<dbReference type="EMBL" id="JAPCWZ010000005">
    <property type="protein sequence ID" value="KAK8862350.1"/>
    <property type="molecule type" value="Genomic_DNA"/>
</dbReference>
<evidence type="ECO:0000256" key="5">
    <source>
        <dbReference type="SAM" id="Coils"/>
    </source>
</evidence>
<protein>
    <submittedName>
        <fullName evidence="7">Ribosomal MRP49</fullName>
    </submittedName>
</protein>
<accession>A0ABR2IG39</accession>
<dbReference type="PANTHER" id="PTHR13274">
    <property type="entry name" value="MITOCHONDRIAL RIBOSOMAL PROTEIN S25"/>
    <property type="match status" value="1"/>
</dbReference>
<keyword evidence="3" id="KW-0496">Mitochondrion</keyword>
<feature type="coiled-coil region" evidence="5">
    <location>
        <begin position="189"/>
        <end position="216"/>
    </location>
</feature>
<keyword evidence="8" id="KW-1185">Reference proteome</keyword>
<feature type="domain" description="Ribosomal protein/NADH dehydrogenase" evidence="6">
    <location>
        <begin position="40"/>
        <end position="160"/>
    </location>
</feature>
<evidence type="ECO:0000259" key="6">
    <source>
        <dbReference type="SMART" id="SM00916"/>
    </source>
</evidence>
<comment type="caution">
    <text evidence="7">The sequence shown here is derived from an EMBL/GenBank/DDBJ whole genome shotgun (WGS) entry which is preliminary data.</text>
</comment>
<keyword evidence="2" id="KW-0689">Ribosomal protein</keyword>
<dbReference type="SUPFAM" id="SSF52833">
    <property type="entry name" value="Thioredoxin-like"/>
    <property type="match status" value="1"/>
</dbReference>
<dbReference type="SMART" id="SM00916">
    <property type="entry name" value="L51_S25_CI-B8"/>
    <property type="match status" value="1"/>
</dbReference>
<dbReference type="InterPro" id="IPR007741">
    <property type="entry name" value="Ribosomal_mL43/mS25/NADH_DH"/>
</dbReference>
<reference evidence="7 8" key="1">
    <citation type="journal article" date="2024" name="IMA Fungus">
        <title>Apiospora arundinis, a panoply of carbohydrate-active enzymes and secondary metabolites.</title>
        <authorList>
            <person name="Sorensen T."/>
            <person name="Petersen C."/>
            <person name="Muurmann A.T."/>
            <person name="Christiansen J.V."/>
            <person name="Brundto M.L."/>
            <person name="Overgaard C.K."/>
            <person name="Boysen A.T."/>
            <person name="Wollenberg R.D."/>
            <person name="Larsen T.O."/>
            <person name="Sorensen J.L."/>
            <person name="Nielsen K.L."/>
            <person name="Sondergaard T.E."/>
        </authorList>
    </citation>
    <scope>NUCLEOTIDE SEQUENCE [LARGE SCALE GENOMIC DNA]</scope>
    <source>
        <strain evidence="7 8">AAU 773</strain>
    </source>
</reference>
<dbReference type="Pfam" id="PF05047">
    <property type="entry name" value="L51_S25_CI-B8"/>
    <property type="match status" value="1"/>
</dbReference>
<organism evidence="7 8">
    <name type="scientific">Apiospora arundinis</name>
    <dbReference type="NCBI Taxonomy" id="335852"/>
    <lineage>
        <taxon>Eukaryota</taxon>
        <taxon>Fungi</taxon>
        <taxon>Dikarya</taxon>
        <taxon>Ascomycota</taxon>
        <taxon>Pezizomycotina</taxon>
        <taxon>Sordariomycetes</taxon>
        <taxon>Xylariomycetidae</taxon>
        <taxon>Amphisphaeriales</taxon>
        <taxon>Apiosporaceae</taxon>
        <taxon>Apiospora</taxon>
    </lineage>
</organism>
<keyword evidence="5" id="KW-0175">Coiled coil</keyword>
<sequence>MVNPGKRMNILKTLLNLRHGPGAAILPPEISRLHMDFALRWNDGHMGPRKFWKTCLPRLKFWNPAVPMIINRSSNNAGPATLSIYFRQAAAAAAAPATPADKAGASKIHITPLAQQPHSSTTNECPAPPPEEGERVVTIEMKHQHSDAILQEFLQKTGATVLKPSPDEENEMRQTEDLKDRAAIDRSIMKKYIDEKRAEEKLLARAREEAEAIRLANQ</sequence>
<dbReference type="Proteomes" id="UP001390339">
    <property type="component" value="Unassembled WGS sequence"/>
</dbReference>
<gene>
    <name evidence="7" type="ORF">PGQ11_008585</name>
</gene>
<evidence type="ECO:0000256" key="2">
    <source>
        <dbReference type="ARBA" id="ARBA00022980"/>
    </source>
</evidence>